<dbReference type="EMBL" id="FNOT01000001">
    <property type="protein sequence ID" value="SDX27580.1"/>
    <property type="molecule type" value="Genomic_DNA"/>
</dbReference>
<keyword evidence="2" id="KW-1185">Reference proteome</keyword>
<dbReference type="PANTHER" id="PTHR36439:SF1">
    <property type="entry name" value="DUF1697 DOMAIN-CONTAINING PROTEIN"/>
    <property type="match status" value="1"/>
</dbReference>
<dbReference type="STRING" id="1137993.SAMN05660209_00007"/>
<dbReference type="Pfam" id="PF08002">
    <property type="entry name" value="DUF1697"/>
    <property type="match status" value="1"/>
</dbReference>
<dbReference type="PANTHER" id="PTHR36439">
    <property type="entry name" value="BLL4334 PROTEIN"/>
    <property type="match status" value="1"/>
</dbReference>
<dbReference type="Gene3D" id="3.30.70.1280">
    <property type="entry name" value="SP0830-like domains"/>
    <property type="match status" value="1"/>
</dbReference>
<dbReference type="RefSeq" id="WP_091150200.1">
    <property type="nucleotide sequence ID" value="NZ_FNOT01000001.1"/>
</dbReference>
<protein>
    <submittedName>
        <fullName evidence="1">Uncharacterized conserved protein, DUF1697 family</fullName>
    </submittedName>
</protein>
<sequence>MRYVALLRGINVGGTNKVPMARLKEVFQAVGHTDVRTYINSGNVMFESPRRHAGPLSQDLEAAFETEFGFPARVLVLPGSTIEQIAAALPGDWARDERSSCNVLYLLPERASPAALEEFRFDPEYEEACYCDGRFCRALIGPTSVAARCTS</sequence>
<dbReference type="InterPro" id="IPR012545">
    <property type="entry name" value="DUF1697"/>
</dbReference>
<gene>
    <name evidence="1" type="ORF">SAMN05660209_00007</name>
</gene>
<dbReference type="SUPFAM" id="SSF160379">
    <property type="entry name" value="SP0830-like"/>
    <property type="match status" value="1"/>
</dbReference>
<reference evidence="2" key="1">
    <citation type="submission" date="2016-10" db="EMBL/GenBank/DDBJ databases">
        <authorList>
            <person name="Varghese N."/>
            <person name="Submissions S."/>
        </authorList>
    </citation>
    <scope>NUCLEOTIDE SEQUENCE [LARGE SCALE GENOMIC DNA]</scope>
    <source>
        <strain evidence="2">DSM 45422</strain>
    </source>
</reference>
<evidence type="ECO:0000313" key="2">
    <source>
        <dbReference type="Proteomes" id="UP000198921"/>
    </source>
</evidence>
<name>A0A1H3AD04_9ACTN</name>
<dbReference type="OrthoDB" id="9806494at2"/>
<organism evidence="1 2">
    <name type="scientific">Geodermatophilus africanus</name>
    <dbReference type="NCBI Taxonomy" id="1137993"/>
    <lineage>
        <taxon>Bacteria</taxon>
        <taxon>Bacillati</taxon>
        <taxon>Actinomycetota</taxon>
        <taxon>Actinomycetes</taxon>
        <taxon>Geodermatophilales</taxon>
        <taxon>Geodermatophilaceae</taxon>
        <taxon>Geodermatophilus</taxon>
    </lineage>
</organism>
<evidence type="ECO:0000313" key="1">
    <source>
        <dbReference type="EMBL" id="SDX27580.1"/>
    </source>
</evidence>
<dbReference type="Proteomes" id="UP000198921">
    <property type="component" value="Unassembled WGS sequence"/>
</dbReference>
<accession>A0A1H3AD04</accession>
<dbReference type="AlphaFoldDB" id="A0A1H3AD04"/>
<proteinExistence type="predicted"/>